<sequence>MNFRPYMAYNRTWLAADNKGFWNRSSSGKMSSQEPADYVHFHFRDRSGEIFYHHRSQAISSPAAGSEASRDDSTVHAKVSHPI</sequence>
<name>A0A074ZQH9_OPIVI</name>
<keyword evidence="3" id="KW-1185">Reference proteome</keyword>
<accession>A0A074ZQH9</accession>
<feature type="region of interest" description="Disordered" evidence="1">
    <location>
        <begin position="60"/>
        <end position="83"/>
    </location>
</feature>
<dbReference type="CTD" id="20327823"/>
<dbReference type="OrthoDB" id="10474406at2759"/>
<organism evidence="2 3">
    <name type="scientific">Opisthorchis viverrini</name>
    <name type="common">Southeast Asian liver fluke</name>
    <dbReference type="NCBI Taxonomy" id="6198"/>
    <lineage>
        <taxon>Eukaryota</taxon>
        <taxon>Metazoa</taxon>
        <taxon>Spiralia</taxon>
        <taxon>Lophotrochozoa</taxon>
        <taxon>Platyhelminthes</taxon>
        <taxon>Trematoda</taxon>
        <taxon>Digenea</taxon>
        <taxon>Opisthorchiida</taxon>
        <taxon>Opisthorchiata</taxon>
        <taxon>Opisthorchiidae</taxon>
        <taxon>Opisthorchis</taxon>
    </lineage>
</organism>
<dbReference type="Proteomes" id="UP000054324">
    <property type="component" value="Unassembled WGS sequence"/>
</dbReference>
<gene>
    <name evidence="2" type="ORF">T265_13656</name>
</gene>
<reference evidence="2 3" key="1">
    <citation type="submission" date="2013-11" db="EMBL/GenBank/DDBJ databases">
        <title>Opisthorchis viverrini - life in the bile duct.</title>
        <authorList>
            <person name="Young N.D."/>
            <person name="Nagarajan N."/>
            <person name="Lin S.J."/>
            <person name="Korhonen P.K."/>
            <person name="Jex A.R."/>
            <person name="Hall R.S."/>
            <person name="Safavi-Hemami H."/>
            <person name="Kaewkong W."/>
            <person name="Bertrand D."/>
            <person name="Gao S."/>
            <person name="Seet Q."/>
            <person name="Wongkham S."/>
            <person name="Teh B.T."/>
            <person name="Wongkham C."/>
            <person name="Intapan P.M."/>
            <person name="Maleewong W."/>
            <person name="Yang X."/>
            <person name="Hu M."/>
            <person name="Wang Z."/>
            <person name="Hofmann A."/>
            <person name="Sternberg P.W."/>
            <person name="Tan P."/>
            <person name="Wang J."/>
            <person name="Gasser R.B."/>
        </authorList>
    </citation>
    <scope>NUCLEOTIDE SEQUENCE [LARGE SCALE GENOMIC DNA]</scope>
</reference>
<dbReference type="KEGG" id="ovi:T265_13656"/>
<protein>
    <submittedName>
        <fullName evidence="2">Uncharacterized protein</fullName>
    </submittedName>
</protein>
<evidence type="ECO:0000313" key="2">
    <source>
        <dbReference type="EMBL" id="KER28077.1"/>
    </source>
</evidence>
<dbReference type="RefSeq" id="XP_009168177.1">
    <property type="nucleotide sequence ID" value="XM_009169913.1"/>
</dbReference>
<evidence type="ECO:0000256" key="1">
    <source>
        <dbReference type="SAM" id="MobiDB-lite"/>
    </source>
</evidence>
<evidence type="ECO:0000313" key="3">
    <source>
        <dbReference type="Proteomes" id="UP000054324"/>
    </source>
</evidence>
<dbReference type="GeneID" id="20327823"/>
<dbReference type="EMBL" id="KL596707">
    <property type="protein sequence ID" value="KER28077.1"/>
    <property type="molecule type" value="Genomic_DNA"/>
</dbReference>
<feature type="non-terminal residue" evidence="2">
    <location>
        <position position="83"/>
    </location>
</feature>
<dbReference type="AlphaFoldDB" id="A0A074ZQH9"/>
<proteinExistence type="predicted"/>